<reference evidence="1" key="2">
    <citation type="submission" date="2025-09" db="UniProtKB">
        <authorList>
            <consortium name="EnsemblPlants"/>
        </authorList>
    </citation>
    <scope>IDENTIFICATION</scope>
</reference>
<accession>A0ACD5X0D6</accession>
<proteinExistence type="predicted"/>
<evidence type="ECO:0000313" key="1">
    <source>
        <dbReference type="EnsemblPlants" id="AVESA.00010b.r2.4CG1296940.1.CDS.1"/>
    </source>
</evidence>
<organism evidence="1 2">
    <name type="scientific">Avena sativa</name>
    <name type="common">Oat</name>
    <dbReference type="NCBI Taxonomy" id="4498"/>
    <lineage>
        <taxon>Eukaryota</taxon>
        <taxon>Viridiplantae</taxon>
        <taxon>Streptophyta</taxon>
        <taxon>Embryophyta</taxon>
        <taxon>Tracheophyta</taxon>
        <taxon>Spermatophyta</taxon>
        <taxon>Magnoliopsida</taxon>
        <taxon>Liliopsida</taxon>
        <taxon>Poales</taxon>
        <taxon>Poaceae</taxon>
        <taxon>BOP clade</taxon>
        <taxon>Pooideae</taxon>
        <taxon>Poodae</taxon>
        <taxon>Poeae</taxon>
        <taxon>Poeae Chloroplast Group 1 (Aveneae type)</taxon>
        <taxon>Aveninae</taxon>
        <taxon>Avena</taxon>
    </lineage>
</organism>
<dbReference type="Proteomes" id="UP001732700">
    <property type="component" value="Chromosome 4C"/>
</dbReference>
<sequence length="237" mass="26029">MFGFVQFIRKKDLEESSAYLKDDTFSVRCDIKKVYTETITALSAGIGIGMAPPDDVIQHLGQLLSTGDGADVTFEVGEEMIPAHRCMLAARSPVFRAELLGPMKEKPGACIRIDGIEAKVFKAMLHFVYTGSLPHIDVGDAMAMAQHLLVLADRYHLGRLKLICEDILHRYIDTSTVATTLTLAEQHGCGALKDACLKFLASWGNFKALMTTDGFEHLTRSCPSLLKDLAANLDTEH</sequence>
<keyword evidence="2" id="KW-1185">Reference proteome</keyword>
<dbReference type="EnsemblPlants" id="AVESA.00010b.r2.4CG1296940.1">
    <property type="protein sequence ID" value="AVESA.00010b.r2.4CG1296940.1.CDS.1"/>
    <property type="gene ID" value="AVESA.00010b.r2.4CG1296940"/>
</dbReference>
<protein>
    <submittedName>
        <fullName evidence="1">Uncharacterized protein</fullName>
    </submittedName>
</protein>
<name>A0ACD5X0D6_AVESA</name>
<reference evidence="1" key="1">
    <citation type="submission" date="2021-05" db="EMBL/GenBank/DDBJ databases">
        <authorList>
            <person name="Scholz U."/>
            <person name="Mascher M."/>
            <person name="Fiebig A."/>
        </authorList>
    </citation>
    <scope>NUCLEOTIDE SEQUENCE [LARGE SCALE GENOMIC DNA]</scope>
</reference>
<evidence type="ECO:0000313" key="2">
    <source>
        <dbReference type="Proteomes" id="UP001732700"/>
    </source>
</evidence>